<dbReference type="EMBL" id="CP023778">
    <property type="protein sequence ID" value="ATL67072.1"/>
    <property type="molecule type" value="Genomic_DNA"/>
</dbReference>
<protein>
    <submittedName>
        <fullName evidence="2">Transcriptional regulator</fullName>
    </submittedName>
</protein>
<sequence>MGIPNTALRAARNARLMSQDDLARALRDVGCVSATKRLVQRWESGRTVNPRPAHARALERVMGLSIETLGFGAVMAGRSLSGENGGHDVESAISEVPRERHPGTNAPQDNTGVYVGVWLSRYEYYSSGRDASFTAAHHVVLLQHGDRLTVRSLPGSAPSSLEIDLTVDGHVATGTWSERTAPQGYYRGARYHGAIQLLIELTGTRMAGKWVGFGKDFEVNTGPWELILQDRSTSKATIEAFDHPPEIS</sequence>
<dbReference type="InterPro" id="IPR010982">
    <property type="entry name" value="Lambda_DNA-bd_dom_sf"/>
</dbReference>
<dbReference type="SMART" id="SM00530">
    <property type="entry name" value="HTH_XRE"/>
    <property type="match status" value="1"/>
</dbReference>
<gene>
    <name evidence="2" type="ORF">CRH09_13540</name>
</gene>
<evidence type="ECO:0000313" key="2">
    <source>
        <dbReference type="EMBL" id="ATL67072.1"/>
    </source>
</evidence>
<dbReference type="Pfam" id="PF01381">
    <property type="entry name" value="HTH_3"/>
    <property type="match status" value="1"/>
</dbReference>
<dbReference type="CDD" id="cd00093">
    <property type="entry name" value="HTH_XRE"/>
    <property type="match status" value="1"/>
</dbReference>
<reference evidence="2 3" key="1">
    <citation type="submission" date="2017-10" db="EMBL/GenBank/DDBJ databases">
        <title>Comparative genomics between pathogenic Norcardia.</title>
        <authorList>
            <person name="Zeng L."/>
        </authorList>
    </citation>
    <scope>NUCLEOTIDE SEQUENCE [LARGE SCALE GENOMIC DNA]</scope>
    <source>
        <strain evidence="2 3">NC_YFY_NT001</strain>
    </source>
</reference>
<dbReference type="Gene3D" id="1.10.260.40">
    <property type="entry name" value="lambda repressor-like DNA-binding domains"/>
    <property type="match status" value="1"/>
</dbReference>
<evidence type="ECO:0000313" key="3">
    <source>
        <dbReference type="Proteomes" id="UP000221961"/>
    </source>
</evidence>
<dbReference type="GO" id="GO:0003677">
    <property type="term" value="F:DNA binding"/>
    <property type="evidence" value="ECO:0007669"/>
    <property type="project" value="InterPro"/>
</dbReference>
<dbReference type="Proteomes" id="UP000221961">
    <property type="component" value="Chromosome"/>
</dbReference>
<dbReference type="SUPFAM" id="SSF47413">
    <property type="entry name" value="lambda repressor-like DNA-binding domains"/>
    <property type="match status" value="1"/>
</dbReference>
<proteinExistence type="predicted"/>
<feature type="domain" description="HTH cro/C1-type" evidence="1">
    <location>
        <begin position="8"/>
        <end position="69"/>
    </location>
</feature>
<name>A0A291RJ12_9NOCA</name>
<dbReference type="RefSeq" id="WP_098694221.1">
    <property type="nucleotide sequence ID" value="NZ_CP023778.1"/>
</dbReference>
<accession>A0A291RJ12</accession>
<dbReference type="KEGG" id="ntp:CRH09_13540"/>
<evidence type="ECO:0000259" key="1">
    <source>
        <dbReference type="PROSITE" id="PS50943"/>
    </source>
</evidence>
<dbReference type="AlphaFoldDB" id="A0A291RJ12"/>
<dbReference type="GeneID" id="88358427"/>
<dbReference type="InterPro" id="IPR001387">
    <property type="entry name" value="Cro/C1-type_HTH"/>
</dbReference>
<dbReference type="PROSITE" id="PS50943">
    <property type="entry name" value="HTH_CROC1"/>
    <property type="match status" value="1"/>
</dbReference>
<organism evidence="2 3">
    <name type="scientific">Nocardia terpenica</name>
    <dbReference type="NCBI Taxonomy" id="455432"/>
    <lineage>
        <taxon>Bacteria</taxon>
        <taxon>Bacillati</taxon>
        <taxon>Actinomycetota</taxon>
        <taxon>Actinomycetes</taxon>
        <taxon>Mycobacteriales</taxon>
        <taxon>Nocardiaceae</taxon>
        <taxon>Nocardia</taxon>
    </lineage>
</organism>